<evidence type="ECO:0000256" key="3">
    <source>
        <dbReference type="ARBA" id="ARBA00022833"/>
    </source>
</evidence>
<dbReference type="GO" id="GO:0046872">
    <property type="term" value="F:metal ion binding"/>
    <property type="evidence" value="ECO:0007669"/>
    <property type="project" value="UniProtKB-KW"/>
</dbReference>
<dbReference type="InterPro" id="IPR011057">
    <property type="entry name" value="Mss4-like_sf"/>
</dbReference>
<evidence type="ECO:0000256" key="4">
    <source>
        <dbReference type="ARBA" id="ARBA00023239"/>
    </source>
</evidence>
<dbReference type="GO" id="GO:0016846">
    <property type="term" value="F:carbon-sulfur lyase activity"/>
    <property type="evidence" value="ECO:0007669"/>
    <property type="project" value="InterPro"/>
</dbReference>
<evidence type="ECO:0000313" key="6">
    <source>
        <dbReference type="EMBL" id="NDW21266.1"/>
    </source>
</evidence>
<keyword evidence="6" id="KW-0378">Hydrolase</keyword>
<organism evidence="6 7">
    <name type="scientific">Alteromonas hispanica</name>
    <dbReference type="NCBI Taxonomy" id="315421"/>
    <lineage>
        <taxon>Bacteria</taxon>
        <taxon>Pseudomonadati</taxon>
        <taxon>Pseudomonadota</taxon>
        <taxon>Gammaproteobacteria</taxon>
        <taxon>Alteromonadales</taxon>
        <taxon>Alteromonadaceae</taxon>
        <taxon>Alteromonas/Salinimonas group</taxon>
        <taxon>Alteromonas</taxon>
    </lineage>
</organism>
<protein>
    <submittedName>
        <fullName evidence="6">ADP-ribosylglycohydrolase</fullName>
    </submittedName>
</protein>
<keyword evidence="2" id="KW-0479">Metal-binding</keyword>
<reference evidence="6 7" key="1">
    <citation type="submission" date="2020-01" db="EMBL/GenBank/DDBJ databases">
        <title>Genomes of bacteria type strains.</title>
        <authorList>
            <person name="Chen J."/>
            <person name="Zhu S."/>
            <person name="Yang J."/>
        </authorList>
    </citation>
    <scope>NUCLEOTIDE SEQUENCE [LARGE SCALE GENOMIC DNA]</scope>
    <source>
        <strain evidence="6 7">LMG 22958</strain>
    </source>
</reference>
<evidence type="ECO:0000313" key="7">
    <source>
        <dbReference type="Proteomes" id="UP000478837"/>
    </source>
</evidence>
<comment type="similarity">
    <text evidence="1">Belongs to the Gfa family.</text>
</comment>
<name>A0A6L9MT01_9ALTE</name>
<feature type="domain" description="CENP-V/GFA" evidence="5">
    <location>
        <begin position="4"/>
        <end position="120"/>
    </location>
</feature>
<dbReference type="PROSITE" id="PS51891">
    <property type="entry name" value="CENP_V_GFA"/>
    <property type="match status" value="1"/>
</dbReference>
<proteinExistence type="inferred from homology"/>
<dbReference type="AlphaFoldDB" id="A0A6L9MT01"/>
<sequence length="134" mass="14548">MTTLVGSCVCGEITFGVEDRFVYAGYCHCSLCRKSSGATGTAVGGVPREYFTIIKGDQHVKRFHRSKDTISCFCGACGSTLFGEKPSLNMVHVRYGALNTSPSLLPQAHMHVASKAAWYEITDSLPQFDAFPSQ</sequence>
<comment type="caution">
    <text evidence="6">The sequence shown here is derived from an EMBL/GenBank/DDBJ whole genome shotgun (WGS) entry which is preliminary data.</text>
</comment>
<dbReference type="SUPFAM" id="SSF51316">
    <property type="entry name" value="Mss4-like"/>
    <property type="match status" value="1"/>
</dbReference>
<dbReference type="PANTHER" id="PTHR33337:SF40">
    <property type="entry name" value="CENP-V_GFA DOMAIN-CONTAINING PROTEIN-RELATED"/>
    <property type="match status" value="1"/>
</dbReference>
<dbReference type="GO" id="GO:0016787">
    <property type="term" value="F:hydrolase activity"/>
    <property type="evidence" value="ECO:0007669"/>
    <property type="project" value="UniProtKB-KW"/>
</dbReference>
<keyword evidence="3" id="KW-0862">Zinc</keyword>
<evidence type="ECO:0000256" key="2">
    <source>
        <dbReference type="ARBA" id="ARBA00022723"/>
    </source>
</evidence>
<gene>
    <name evidence="6" type="ORF">GTW09_07020</name>
</gene>
<evidence type="ECO:0000256" key="1">
    <source>
        <dbReference type="ARBA" id="ARBA00005495"/>
    </source>
</evidence>
<dbReference type="RefSeq" id="WP_163111180.1">
    <property type="nucleotide sequence ID" value="NZ_JAAAWP010000003.1"/>
</dbReference>
<dbReference type="Pfam" id="PF04828">
    <property type="entry name" value="GFA"/>
    <property type="match status" value="1"/>
</dbReference>
<keyword evidence="7" id="KW-1185">Reference proteome</keyword>
<dbReference type="EMBL" id="JAAAWP010000003">
    <property type="protein sequence ID" value="NDW21266.1"/>
    <property type="molecule type" value="Genomic_DNA"/>
</dbReference>
<accession>A0A6L9MT01</accession>
<dbReference type="PANTHER" id="PTHR33337">
    <property type="entry name" value="GFA DOMAIN-CONTAINING PROTEIN"/>
    <property type="match status" value="1"/>
</dbReference>
<dbReference type="Gene3D" id="3.90.1590.10">
    <property type="entry name" value="glutathione-dependent formaldehyde- activating enzyme (gfa)"/>
    <property type="match status" value="1"/>
</dbReference>
<dbReference type="InterPro" id="IPR006913">
    <property type="entry name" value="CENP-V/GFA"/>
</dbReference>
<keyword evidence="4" id="KW-0456">Lyase</keyword>
<dbReference type="Proteomes" id="UP000478837">
    <property type="component" value="Unassembled WGS sequence"/>
</dbReference>
<evidence type="ECO:0000259" key="5">
    <source>
        <dbReference type="PROSITE" id="PS51891"/>
    </source>
</evidence>